<evidence type="ECO:0000313" key="1">
    <source>
        <dbReference type="EnsemblPlants" id="AET1Gv20520300.15"/>
    </source>
</evidence>
<proteinExistence type="predicted"/>
<reference evidence="2" key="2">
    <citation type="journal article" date="2017" name="Nat. Plants">
        <title>The Aegilops tauschii genome reveals multiple impacts of transposons.</title>
        <authorList>
            <person name="Zhao G."/>
            <person name="Zou C."/>
            <person name="Li K."/>
            <person name="Wang K."/>
            <person name="Li T."/>
            <person name="Gao L."/>
            <person name="Zhang X."/>
            <person name="Wang H."/>
            <person name="Yang Z."/>
            <person name="Liu X."/>
            <person name="Jiang W."/>
            <person name="Mao L."/>
            <person name="Kong X."/>
            <person name="Jiao Y."/>
            <person name="Jia J."/>
        </authorList>
    </citation>
    <scope>NUCLEOTIDE SEQUENCE [LARGE SCALE GENOMIC DNA]</scope>
    <source>
        <strain evidence="2">cv. AL8/78</strain>
    </source>
</reference>
<dbReference type="EnsemblPlants" id="AET1Gv20520300.15">
    <property type="protein sequence ID" value="AET1Gv20520300.15"/>
    <property type="gene ID" value="AET1Gv20520300"/>
</dbReference>
<dbReference type="Proteomes" id="UP000015105">
    <property type="component" value="Chromosome 1D"/>
</dbReference>
<dbReference type="Gramene" id="AET1Gv20520300.15">
    <property type="protein sequence ID" value="AET1Gv20520300.15"/>
    <property type="gene ID" value="AET1Gv20520300"/>
</dbReference>
<name>A0A452YSH0_AEGTS</name>
<reference evidence="1" key="4">
    <citation type="submission" date="2019-03" db="UniProtKB">
        <authorList>
            <consortium name="EnsemblPlants"/>
        </authorList>
    </citation>
    <scope>IDENTIFICATION</scope>
</reference>
<reference evidence="2" key="1">
    <citation type="journal article" date="2014" name="Science">
        <title>Ancient hybridizations among the ancestral genomes of bread wheat.</title>
        <authorList>
            <consortium name="International Wheat Genome Sequencing Consortium,"/>
            <person name="Marcussen T."/>
            <person name="Sandve S.R."/>
            <person name="Heier L."/>
            <person name="Spannagl M."/>
            <person name="Pfeifer M."/>
            <person name="Jakobsen K.S."/>
            <person name="Wulff B.B."/>
            <person name="Steuernagel B."/>
            <person name="Mayer K.F."/>
            <person name="Olsen O.A."/>
        </authorList>
    </citation>
    <scope>NUCLEOTIDE SEQUENCE [LARGE SCALE GENOMIC DNA]</scope>
    <source>
        <strain evidence="2">cv. AL8/78</strain>
    </source>
</reference>
<reference evidence="1" key="3">
    <citation type="journal article" date="2017" name="Nature">
        <title>Genome sequence of the progenitor of the wheat D genome Aegilops tauschii.</title>
        <authorList>
            <person name="Luo M.C."/>
            <person name="Gu Y.Q."/>
            <person name="Puiu D."/>
            <person name="Wang H."/>
            <person name="Twardziok S.O."/>
            <person name="Deal K.R."/>
            <person name="Huo N."/>
            <person name="Zhu T."/>
            <person name="Wang L."/>
            <person name="Wang Y."/>
            <person name="McGuire P.E."/>
            <person name="Liu S."/>
            <person name="Long H."/>
            <person name="Ramasamy R.K."/>
            <person name="Rodriguez J.C."/>
            <person name="Van S.L."/>
            <person name="Yuan L."/>
            <person name="Wang Z."/>
            <person name="Xia Z."/>
            <person name="Xiao L."/>
            <person name="Anderson O.D."/>
            <person name="Ouyang S."/>
            <person name="Liang Y."/>
            <person name="Zimin A.V."/>
            <person name="Pertea G."/>
            <person name="Qi P."/>
            <person name="Bennetzen J.L."/>
            <person name="Dai X."/>
            <person name="Dawson M.W."/>
            <person name="Muller H.G."/>
            <person name="Kugler K."/>
            <person name="Rivarola-Duarte L."/>
            <person name="Spannagl M."/>
            <person name="Mayer K.F.X."/>
            <person name="Lu F.H."/>
            <person name="Bevan M.W."/>
            <person name="Leroy P."/>
            <person name="Li P."/>
            <person name="You F.M."/>
            <person name="Sun Q."/>
            <person name="Liu Z."/>
            <person name="Lyons E."/>
            <person name="Wicker T."/>
            <person name="Salzberg S.L."/>
            <person name="Devos K.M."/>
            <person name="Dvorak J."/>
        </authorList>
    </citation>
    <scope>NUCLEOTIDE SEQUENCE [LARGE SCALE GENOMIC DNA]</scope>
    <source>
        <strain evidence="1">cv. AL8/78</strain>
    </source>
</reference>
<keyword evidence="2" id="KW-1185">Reference proteome</keyword>
<organism evidence="1 2">
    <name type="scientific">Aegilops tauschii subsp. strangulata</name>
    <name type="common">Goatgrass</name>
    <dbReference type="NCBI Taxonomy" id="200361"/>
    <lineage>
        <taxon>Eukaryota</taxon>
        <taxon>Viridiplantae</taxon>
        <taxon>Streptophyta</taxon>
        <taxon>Embryophyta</taxon>
        <taxon>Tracheophyta</taxon>
        <taxon>Spermatophyta</taxon>
        <taxon>Magnoliopsida</taxon>
        <taxon>Liliopsida</taxon>
        <taxon>Poales</taxon>
        <taxon>Poaceae</taxon>
        <taxon>BOP clade</taxon>
        <taxon>Pooideae</taxon>
        <taxon>Triticodae</taxon>
        <taxon>Triticeae</taxon>
        <taxon>Triticinae</taxon>
        <taxon>Aegilops</taxon>
    </lineage>
</organism>
<sequence>QGRANPRKLRCVHNTRIRGIRSRFGFGGVELAGPLRELQICNARLLVGSVLVWIRCNGMLMRCAS</sequence>
<accession>A0A452YSH0</accession>
<protein>
    <submittedName>
        <fullName evidence="1">Uncharacterized protein</fullName>
    </submittedName>
</protein>
<evidence type="ECO:0000313" key="2">
    <source>
        <dbReference type="Proteomes" id="UP000015105"/>
    </source>
</evidence>
<reference evidence="1" key="5">
    <citation type="journal article" date="2021" name="G3 (Bethesda)">
        <title>Aegilops tauschii genome assembly Aet v5.0 features greater sequence contiguity and improved annotation.</title>
        <authorList>
            <person name="Wang L."/>
            <person name="Zhu T."/>
            <person name="Rodriguez J.C."/>
            <person name="Deal K.R."/>
            <person name="Dubcovsky J."/>
            <person name="McGuire P.E."/>
            <person name="Lux T."/>
            <person name="Spannagl M."/>
            <person name="Mayer K.F.X."/>
            <person name="Baldrich P."/>
            <person name="Meyers B.C."/>
            <person name="Huo N."/>
            <person name="Gu Y.Q."/>
            <person name="Zhou H."/>
            <person name="Devos K.M."/>
            <person name="Bennetzen J.L."/>
            <person name="Unver T."/>
            <person name="Budak H."/>
            <person name="Gulick P.J."/>
            <person name="Galiba G."/>
            <person name="Kalapos B."/>
            <person name="Nelson D.R."/>
            <person name="Li P."/>
            <person name="You F.M."/>
            <person name="Luo M.C."/>
            <person name="Dvorak J."/>
        </authorList>
    </citation>
    <scope>NUCLEOTIDE SEQUENCE [LARGE SCALE GENOMIC DNA]</scope>
    <source>
        <strain evidence="1">cv. AL8/78</strain>
    </source>
</reference>
<dbReference type="AlphaFoldDB" id="A0A452YSH0"/>